<proteinExistence type="predicted"/>
<reference evidence="2" key="1">
    <citation type="journal article" date="2023" name="G3 (Bethesda)">
        <title>Genome assembly and association tests identify interacting loci associated with vigor, precocity, and sex in interspecific pistachio rootstocks.</title>
        <authorList>
            <person name="Palmer W."/>
            <person name="Jacygrad E."/>
            <person name="Sagayaradj S."/>
            <person name="Cavanaugh K."/>
            <person name="Han R."/>
            <person name="Bertier L."/>
            <person name="Beede B."/>
            <person name="Kafkas S."/>
            <person name="Golino D."/>
            <person name="Preece J."/>
            <person name="Michelmore R."/>
        </authorList>
    </citation>
    <scope>NUCLEOTIDE SEQUENCE [LARGE SCALE GENOMIC DNA]</scope>
</reference>
<dbReference type="EMBL" id="CM047897">
    <property type="protein sequence ID" value="KAJ0111599.1"/>
    <property type="molecule type" value="Genomic_DNA"/>
</dbReference>
<evidence type="ECO:0000313" key="2">
    <source>
        <dbReference type="Proteomes" id="UP001164250"/>
    </source>
</evidence>
<comment type="caution">
    <text evidence="1">The sequence shown here is derived from an EMBL/GenBank/DDBJ whole genome shotgun (WGS) entry which is preliminary data.</text>
</comment>
<keyword evidence="2" id="KW-1185">Reference proteome</keyword>
<evidence type="ECO:0000313" key="1">
    <source>
        <dbReference type="EMBL" id="KAJ0111599.1"/>
    </source>
</evidence>
<sequence length="93" mass="9922">MQPACSNAASADSMVSTKTESIICFTGKQAPSSLSFSGLTGESNAGDYQDCDASSMLLIGEPPWCPPCPETSFTSASRSEAVMRYKEKKKTRK</sequence>
<dbReference type="Proteomes" id="UP001164250">
    <property type="component" value="Chromosome 1"/>
</dbReference>
<name>A0ACC1C7V1_9ROSI</name>
<accession>A0ACC1C7V1</accession>
<protein>
    <submittedName>
        <fullName evidence="1">Uncharacterized protein</fullName>
    </submittedName>
</protein>
<gene>
    <name evidence="1" type="ORF">Patl1_02602</name>
</gene>
<organism evidence="1 2">
    <name type="scientific">Pistacia atlantica</name>
    <dbReference type="NCBI Taxonomy" id="434234"/>
    <lineage>
        <taxon>Eukaryota</taxon>
        <taxon>Viridiplantae</taxon>
        <taxon>Streptophyta</taxon>
        <taxon>Embryophyta</taxon>
        <taxon>Tracheophyta</taxon>
        <taxon>Spermatophyta</taxon>
        <taxon>Magnoliopsida</taxon>
        <taxon>eudicotyledons</taxon>
        <taxon>Gunneridae</taxon>
        <taxon>Pentapetalae</taxon>
        <taxon>rosids</taxon>
        <taxon>malvids</taxon>
        <taxon>Sapindales</taxon>
        <taxon>Anacardiaceae</taxon>
        <taxon>Pistacia</taxon>
    </lineage>
</organism>